<dbReference type="Proteomes" id="UP001285354">
    <property type="component" value="Unassembled WGS sequence"/>
</dbReference>
<sequence length="69" mass="7966">MHSSSQQISPETACYENSRISYDIRQKFYCDIVLIPNEFSLIQPQLYHLTIPFLLPLLPNASHSSQVKN</sequence>
<name>A0AAD9WHA7_9HELO</name>
<proteinExistence type="predicted"/>
<dbReference type="EMBL" id="JAUBYV010000001">
    <property type="protein sequence ID" value="KAK2629476.1"/>
    <property type="molecule type" value="Genomic_DNA"/>
</dbReference>
<evidence type="ECO:0000313" key="1">
    <source>
        <dbReference type="EMBL" id="KAK2629476.1"/>
    </source>
</evidence>
<dbReference type="AlphaFoldDB" id="A0AAD9WHA7"/>
<evidence type="ECO:0000313" key="2">
    <source>
        <dbReference type="Proteomes" id="UP001285354"/>
    </source>
</evidence>
<reference evidence="1" key="1">
    <citation type="submission" date="2023-06" db="EMBL/GenBank/DDBJ databases">
        <title>Draft genome of Marssonina rosae.</title>
        <authorList>
            <person name="Cheng Q."/>
        </authorList>
    </citation>
    <scope>NUCLEOTIDE SEQUENCE</scope>
    <source>
        <strain evidence="1">R4</strain>
    </source>
</reference>
<gene>
    <name evidence="1" type="ORF">QTJ16_000296</name>
</gene>
<organism evidence="1 2">
    <name type="scientific">Diplocarpon rosae</name>
    <dbReference type="NCBI Taxonomy" id="946125"/>
    <lineage>
        <taxon>Eukaryota</taxon>
        <taxon>Fungi</taxon>
        <taxon>Dikarya</taxon>
        <taxon>Ascomycota</taxon>
        <taxon>Pezizomycotina</taxon>
        <taxon>Leotiomycetes</taxon>
        <taxon>Helotiales</taxon>
        <taxon>Drepanopezizaceae</taxon>
        <taxon>Diplocarpon</taxon>
    </lineage>
</organism>
<accession>A0AAD9WHA7</accession>
<protein>
    <submittedName>
        <fullName evidence="1">Uncharacterized protein</fullName>
    </submittedName>
</protein>
<keyword evidence="2" id="KW-1185">Reference proteome</keyword>
<comment type="caution">
    <text evidence="1">The sequence shown here is derived from an EMBL/GenBank/DDBJ whole genome shotgun (WGS) entry which is preliminary data.</text>
</comment>